<name>A0A454XS58_PRIPA</name>
<evidence type="ECO:0000313" key="1">
    <source>
        <dbReference type="EnsemblMetazoa" id="PPA24957.1"/>
    </source>
</evidence>
<gene>
    <name evidence="1" type="primary">WBGene00114511</name>
</gene>
<proteinExistence type="predicted"/>
<dbReference type="Proteomes" id="UP000005239">
    <property type="component" value="Unassembled WGS sequence"/>
</dbReference>
<accession>A0A8R1UHJ0</accession>
<dbReference type="EnsemblMetazoa" id="PPA24957.1">
    <property type="protein sequence ID" value="PPA24957.1"/>
    <property type="gene ID" value="WBGene00114511"/>
</dbReference>
<accession>A0A454XS58</accession>
<reference evidence="1" key="2">
    <citation type="submission" date="2022-06" db="UniProtKB">
        <authorList>
            <consortium name="EnsemblMetazoa"/>
        </authorList>
    </citation>
    <scope>IDENTIFICATION</scope>
    <source>
        <strain evidence="1">PS312</strain>
    </source>
</reference>
<reference evidence="2" key="1">
    <citation type="journal article" date="2008" name="Nat. Genet.">
        <title>The Pristionchus pacificus genome provides a unique perspective on nematode lifestyle and parasitism.</title>
        <authorList>
            <person name="Dieterich C."/>
            <person name="Clifton S.W."/>
            <person name="Schuster L.N."/>
            <person name="Chinwalla A."/>
            <person name="Delehaunty K."/>
            <person name="Dinkelacker I."/>
            <person name="Fulton L."/>
            <person name="Fulton R."/>
            <person name="Godfrey J."/>
            <person name="Minx P."/>
            <person name="Mitreva M."/>
            <person name="Roeseler W."/>
            <person name="Tian H."/>
            <person name="Witte H."/>
            <person name="Yang S.P."/>
            <person name="Wilson R.K."/>
            <person name="Sommer R.J."/>
        </authorList>
    </citation>
    <scope>NUCLEOTIDE SEQUENCE [LARGE SCALE GENOMIC DNA]</scope>
    <source>
        <strain evidence="2">PS312</strain>
    </source>
</reference>
<dbReference type="AlphaFoldDB" id="A0A454XS58"/>
<evidence type="ECO:0000313" key="2">
    <source>
        <dbReference type="Proteomes" id="UP000005239"/>
    </source>
</evidence>
<sequence>MATETEILKGYLLIWRVRHLSRKYSVAPKTSRSAAFNRILNSAMDNAPELLRTALGLTGGRRNHNLQTNLRAEILGRAIESLSDTPQISDVKDCCETLDCSPAEESALYLCILSFRA</sequence>
<keyword evidence="2" id="KW-1185">Reference proteome</keyword>
<protein>
    <submittedName>
        <fullName evidence="1">Uncharacterized protein</fullName>
    </submittedName>
</protein>
<organism evidence="1 2">
    <name type="scientific">Pristionchus pacificus</name>
    <name type="common">Parasitic nematode worm</name>
    <dbReference type="NCBI Taxonomy" id="54126"/>
    <lineage>
        <taxon>Eukaryota</taxon>
        <taxon>Metazoa</taxon>
        <taxon>Ecdysozoa</taxon>
        <taxon>Nematoda</taxon>
        <taxon>Chromadorea</taxon>
        <taxon>Rhabditida</taxon>
        <taxon>Rhabditina</taxon>
        <taxon>Diplogasteromorpha</taxon>
        <taxon>Diplogasteroidea</taxon>
        <taxon>Neodiplogasteridae</taxon>
        <taxon>Pristionchus</taxon>
    </lineage>
</organism>